<keyword evidence="2" id="KW-0689">Ribosomal protein</keyword>
<gene>
    <name evidence="5" type="ORF">AB6A40_011381</name>
</gene>
<comment type="similarity">
    <text evidence="1">Belongs to the universal ribosomal protein uL11 family.</text>
</comment>
<keyword evidence="3" id="KW-0687">Ribonucleoprotein</keyword>
<dbReference type="AlphaFoldDB" id="A0ABD6EZR9"/>
<dbReference type="Gene3D" id="3.30.1550.10">
    <property type="entry name" value="Ribosomal protein L11/L12, N-terminal domain"/>
    <property type="match status" value="1"/>
</dbReference>
<dbReference type="InterPro" id="IPR036796">
    <property type="entry name" value="Ribosomal_uL11_N_sf"/>
</dbReference>
<evidence type="ECO:0000256" key="3">
    <source>
        <dbReference type="ARBA" id="ARBA00023274"/>
    </source>
</evidence>
<evidence type="ECO:0000256" key="2">
    <source>
        <dbReference type="ARBA" id="ARBA00022980"/>
    </source>
</evidence>
<keyword evidence="6" id="KW-1185">Reference proteome</keyword>
<proteinExistence type="inferred from homology"/>
<dbReference type="EMBL" id="JBGFUD010019993">
    <property type="protein sequence ID" value="MFH4984672.1"/>
    <property type="molecule type" value="Genomic_DNA"/>
</dbReference>
<evidence type="ECO:0000256" key="1">
    <source>
        <dbReference type="ARBA" id="ARBA00010537"/>
    </source>
</evidence>
<sequence length="91" mass="10100">MAAKMAARMKKRNVAKVVHGTFLKVIIRAQLATAAPPLGPQLGQRGLNVANFCNDFNKQTSHIKPGELLKSYVLMSTNVFSVYLDFFFKSL</sequence>
<dbReference type="SUPFAM" id="SSF54747">
    <property type="entry name" value="Ribosomal L11/L12e N-terminal domain"/>
    <property type="match status" value="1"/>
</dbReference>
<dbReference type="GO" id="GO:0005840">
    <property type="term" value="C:ribosome"/>
    <property type="evidence" value="ECO:0007669"/>
    <property type="project" value="UniProtKB-KW"/>
</dbReference>
<evidence type="ECO:0000313" key="6">
    <source>
        <dbReference type="Proteomes" id="UP001608902"/>
    </source>
</evidence>
<dbReference type="InterPro" id="IPR020784">
    <property type="entry name" value="Ribosomal_uL11_N"/>
</dbReference>
<dbReference type="Pfam" id="PF03946">
    <property type="entry name" value="Ribosomal_L11_N"/>
    <property type="match status" value="1"/>
</dbReference>
<protein>
    <recommendedName>
        <fullName evidence="4">Large ribosomal subunit protein uL11 N-terminal domain-containing protein</fullName>
    </recommendedName>
</protein>
<accession>A0ABD6EZR9</accession>
<comment type="caution">
    <text evidence="5">The sequence shown here is derived from an EMBL/GenBank/DDBJ whole genome shotgun (WGS) entry which is preliminary data.</text>
</comment>
<name>A0ABD6EZR9_9BILA</name>
<feature type="domain" description="Large ribosomal subunit protein uL11 N-terminal" evidence="4">
    <location>
        <begin position="24"/>
        <end position="67"/>
    </location>
</feature>
<dbReference type="Proteomes" id="UP001608902">
    <property type="component" value="Unassembled WGS sequence"/>
</dbReference>
<reference evidence="5 6" key="1">
    <citation type="submission" date="2024-08" db="EMBL/GenBank/DDBJ databases">
        <title>Gnathostoma spinigerum genome.</title>
        <authorList>
            <person name="Gonzalez-Bertolin B."/>
            <person name="Monzon S."/>
            <person name="Zaballos A."/>
            <person name="Jimenez P."/>
            <person name="Dekumyoy P."/>
            <person name="Varona S."/>
            <person name="Cuesta I."/>
            <person name="Sumanam S."/>
            <person name="Adisakwattana P."/>
            <person name="Gasser R.B."/>
            <person name="Hernandez-Gonzalez A."/>
            <person name="Young N.D."/>
            <person name="Perteguer M.J."/>
        </authorList>
    </citation>
    <scope>NUCLEOTIDE SEQUENCE [LARGE SCALE GENOMIC DNA]</scope>
    <source>
        <strain evidence="5">AL3</strain>
        <tissue evidence="5">Liver</tissue>
    </source>
</reference>
<dbReference type="GO" id="GO:1990904">
    <property type="term" value="C:ribonucleoprotein complex"/>
    <property type="evidence" value="ECO:0007669"/>
    <property type="project" value="UniProtKB-KW"/>
</dbReference>
<evidence type="ECO:0000259" key="4">
    <source>
        <dbReference type="Pfam" id="PF03946"/>
    </source>
</evidence>
<organism evidence="5 6">
    <name type="scientific">Gnathostoma spinigerum</name>
    <dbReference type="NCBI Taxonomy" id="75299"/>
    <lineage>
        <taxon>Eukaryota</taxon>
        <taxon>Metazoa</taxon>
        <taxon>Ecdysozoa</taxon>
        <taxon>Nematoda</taxon>
        <taxon>Chromadorea</taxon>
        <taxon>Rhabditida</taxon>
        <taxon>Spirurina</taxon>
        <taxon>Gnathostomatomorpha</taxon>
        <taxon>Gnathostomatoidea</taxon>
        <taxon>Gnathostomatidae</taxon>
        <taxon>Gnathostoma</taxon>
    </lineage>
</organism>
<evidence type="ECO:0000313" key="5">
    <source>
        <dbReference type="EMBL" id="MFH4984672.1"/>
    </source>
</evidence>